<feature type="domain" description="NmrA-like" evidence="1">
    <location>
        <begin position="5"/>
        <end position="227"/>
    </location>
</feature>
<accession>A0ABN1S0M7</accession>
<proteinExistence type="predicted"/>
<name>A0ABN1S0M7_9ACTN</name>
<dbReference type="Pfam" id="PF05368">
    <property type="entry name" value="NmrA"/>
    <property type="match status" value="1"/>
</dbReference>
<dbReference type="SUPFAM" id="SSF51735">
    <property type="entry name" value="NAD(P)-binding Rossmann-fold domains"/>
    <property type="match status" value="1"/>
</dbReference>
<dbReference type="Proteomes" id="UP001500033">
    <property type="component" value="Unassembled WGS sequence"/>
</dbReference>
<keyword evidence="3" id="KW-1185">Reference proteome</keyword>
<dbReference type="InterPro" id="IPR036291">
    <property type="entry name" value="NAD(P)-bd_dom_sf"/>
</dbReference>
<dbReference type="PANTHER" id="PTHR43162:SF1">
    <property type="entry name" value="PRESTALK A DIFFERENTIATION PROTEIN A"/>
    <property type="match status" value="1"/>
</dbReference>
<sequence length="290" mass="30482">MAEPTALVLGATGNTGSEVLRMVRAEGARALAATRRPETAAAAGVADAVRFDWHDPAGHAAALRGVDRLYLVAPLGVAEPLPVVEPFLKAAVAQGVRRAVLLSSSAVDEADTGLGALHTLVRRTVPEWAVLRPSWFMQNFTGDHPVAQAIRGDGEIVTATGDGRVAFVDATDIAAVATRALLDDRPHTTEHVITGPEALGYAEAARIVAEVSGRPVRHTAVETGELVGRLRATGLPPEFAAFLAGLDEDIRHGAEDRTTDTVERVTGRPPRSFRAFAEAHRAAFVPPSAA</sequence>
<reference evidence="2 3" key="1">
    <citation type="journal article" date="2019" name="Int. J. Syst. Evol. Microbiol.">
        <title>The Global Catalogue of Microorganisms (GCM) 10K type strain sequencing project: providing services to taxonomists for standard genome sequencing and annotation.</title>
        <authorList>
            <consortium name="The Broad Institute Genomics Platform"/>
            <consortium name="The Broad Institute Genome Sequencing Center for Infectious Disease"/>
            <person name="Wu L."/>
            <person name="Ma J."/>
        </authorList>
    </citation>
    <scope>NUCLEOTIDE SEQUENCE [LARGE SCALE GENOMIC DNA]</scope>
    <source>
        <strain evidence="2 3">JCM 11445</strain>
    </source>
</reference>
<evidence type="ECO:0000259" key="1">
    <source>
        <dbReference type="Pfam" id="PF05368"/>
    </source>
</evidence>
<organism evidence="2 3">
    <name type="scientific">Streptomyces rhizosphaericus</name>
    <dbReference type="NCBI Taxonomy" id="114699"/>
    <lineage>
        <taxon>Bacteria</taxon>
        <taxon>Bacillati</taxon>
        <taxon>Actinomycetota</taxon>
        <taxon>Actinomycetes</taxon>
        <taxon>Kitasatosporales</taxon>
        <taxon>Streptomycetaceae</taxon>
        <taxon>Streptomyces</taxon>
        <taxon>Streptomyces violaceusniger group</taxon>
    </lineage>
</organism>
<dbReference type="InterPro" id="IPR051604">
    <property type="entry name" value="Ergot_Alk_Oxidoreductase"/>
</dbReference>
<protein>
    <submittedName>
        <fullName evidence="2">NAD(P)H-binding protein</fullName>
    </submittedName>
</protein>
<dbReference type="Gene3D" id="3.40.50.720">
    <property type="entry name" value="NAD(P)-binding Rossmann-like Domain"/>
    <property type="match status" value="1"/>
</dbReference>
<evidence type="ECO:0000313" key="3">
    <source>
        <dbReference type="Proteomes" id="UP001500033"/>
    </source>
</evidence>
<dbReference type="PANTHER" id="PTHR43162">
    <property type="match status" value="1"/>
</dbReference>
<dbReference type="InterPro" id="IPR008030">
    <property type="entry name" value="NmrA-like"/>
</dbReference>
<dbReference type="EMBL" id="BAAAIE010000003">
    <property type="protein sequence ID" value="GAA0969417.1"/>
    <property type="molecule type" value="Genomic_DNA"/>
</dbReference>
<gene>
    <name evidence="2" type="ORF">GCM10009576_007240</name>
</gene>
<dbReference type="Gene3D" id="3.90.25.10">
    <property type="entry name" value="UDP-galactose 4-epimerase, domain 1"/>
    <property type="match status" value="1"/>
</dbReference>
<evidence type="ECO:0000313" key="2">
    <source>
        <dbReference type="EMBL" id="GAA0969417.1"/>
    </source>
</evidence>
<comment type="caution">
    <text evidence="2">The sequence shown here is derived from an EMBL/GenBank/DDBJ whole genome shotgun (WGS) entry which is preliminary data.</text>
</comment>